<dbReference type="SUPFAM" id="SSF58104">
    <property type="entry name" value="Methyl-accepting chemotaxis protein (MCP) signaling domain"/>
    <property type="match status" value="1"/>
</dbReference>
<evidence type="ECO:0000313" key="8">
    <source>
        <dbReference type="EMBL" id="MFB2654478.1"/>
    </source>
</evidence>
<sequence>MGSQLTVKRLFLGVSLLLTTMLVLLLFVQTRLSIAVDKVSTAYANRYESYLLADELRQSSDDLSRMARSYVVTGENIYQAVYNDILAIRNGDAKRPEGYERIYWDFFVVDGKPPRPESNVRKSLLQRMKDAGFTEAELQKLAEANAKSNGLVNTEIEAMNAVRGLVKDDAGNYVPGDADMNHARAMMFDKTYHQNKAAIMGPIDEFFEMLDSRTGSAVKAAEADAASMKAIIMILQISILVLLCLVLFFSYRMLMRQLGGEPAYAQEIIRRIAQGDLTVDVKIKDNDKSSMLFATSQMVNKLASIVTEVRSSADSLSSASEQMSATSESLSQASSQQAASIEETSAAVEQMSASISQNNDNSKITDGIASQSAVKAIRGGEAVKETVTAMHQIASKISIIDDIAYQTNLLALNAAIEAGRAGEHGRGFAVVAAEVRKLAARSQAAAKEIGEVASGSVKLAEQAGHLLEEIVPSIQRTSELVQEIAAASNEQSTGANEINGAIAQITIATQQNAAASEELSATSEELTQQAVQLQELISYFQIANIPPRHNRPPMNIKSEMVAKPGRARPAKDAIDEAFDFESF</sequence>
<evidence type="ECO:0000256" key="6">
    <source>
        <dbReference type="SAM" id="Phobius"/>
    </source>
</evidence>
<dbReference type="Proteomes" id="UP001576726">
    <property type="component" value="Unassembled WGS sequence"/>
</dbReference>
<comment type="caution">
    <text evidence="8">The sequence shown here is derived from an EMBL/GenBank/DDBJ whole genome shotgun (WGS) entry which is preliminary data.</text>
</comment>
<accession>A0ABV4VZ63</accession>
<dbReference type="CDD" id="cd11386">
    <property type="entry name" value="MCP_signal"/>
    <property type="match status" value="1"/>
</dbReference>
<dbReference type="Pfam" id="PF00015">
    <property type="entry name" value="MCPsignal"/>
    <property type="match status" value="1"/>
</dbReference>
<dbReference type="PRINTS" id="PR00260">
    <property type="entry name" value="CHEMTRNSDUCR"/>
</dbReference>
<protein>
    <submittedName>
        <fullName evidence="8">Methyl-accepting chemotaxis protein</fullName>
    </submittedName>
</protein>
<evidence type="ECO:0000256" key="5">
    <source>
        <dbReference type="SAM" id="MobiDB-lite"/>
    </source>
</evidence>
<dbReference type="SMART" id="SM00283">
    <property type="entry name" value="MA"/>
    <property type="match status" value="1"/>
</dbReference>
<dbReference type="InterPro" id="IPR004090">
    <property type="entry name" value="Chemotax_Me-accpt_rcpt"/>
</dbReference>
<keyword evidence="6" id="KW-0812">Transmembrane</keyword>
<name>A0ABV4VZ63_9GAMM</name>
<dbReference type="RefSeq" id="WP_374919925.1">
    <property type="nucleotide sequence ID" value="NZ_JBHFGJ010000009.1"/>
</dbReference>
<gene>
    <name evidence="8" type="ORF">ACE02L_17205</name>
</gene>
<dbReference type="InterPro" id="IPR051310">
    <property type="entry name" value="MCP_chemotaxis"/>
</dbReference>
<organism evidence="8 9">
    <name type="scientific">Shewanella seohaensis</name>
    <dbReference type="NCBI Taxonomy" id="755175"/>
    <lineage>
        <taxon>Bacteria</taxon>
        <taxon>Pseudomonadati</taxon>
        <taxon>Pseudomonadota</taxon>
        <taxon>Gammaproteobacteria</taxon>
        <taxon>Alteromonadales</taxon>
        <taxon>Shewanellaceae</taxon>
        <taxon>Shewanella</taxon>
    </lineage>
</organism>
<keyword evidence="2 4" id="KW-0807">Transducer</keyword>
<keyword evidence="6" id="KW-1133">Transmembrane helix</keyword>
<dbReference type="EMBL" id="JBHFGJ010000009">
    <property type="protein sequence ID" value="MFB2654478.1"/>
    <property type="molecule type" value="Genomic_DNA"/>
</dbReference>
<evidence type="ECO:0000259" key="7">
    <source>
        <dbReference type="PROSITE" id="PS50111"/>
    </source>
</evidence>
<evidence type="ECO:0000256" key="4">
    <source>
        <dbReference type="PROSITE-ProRule" id="PRU00284"/>
    </source>
</evidence>
<dbReference type="Gene3D" id="1.10.287.950">
    <property type="entry name" value="Methyl-accepting chemotaxis protein"/>
    <property type="match status" value="1"/>
</dbReference>
<feature type="region of interest" description="Disordered" evidence="5">
    <location>
        <begin position="317"/>
        <end position="336"/>
    </location>
</feature>
<feature type="transmembrane region" description="Helical" evidence="6">
    <location>
        <begin position="230"/>
        <end position="249"/>
    </location>
</feature>
<evidence type="ECO:0000256" key="3">
    <source>
        <dbReference type="ARBA" id="ARBA00029447"/>
    </source>
</evidence>
<keyword evidence="9" id="KW-1185">Reference proteome</keyword>
<evidence type="ECO:0000256" key="1">
    <source>
        <dbReference type="ARBA" id="ARBA00022500"/>
    </source>
</evidence>
<dbReference type="PANTHER" id="PTHR43531">
    <property type="entry name" value="PROTEIN ICFG"/>
    <property type="match status" value="1"/>
</dbReference>
<keyword evidence="1" id="KW-0145">Chemotaxis</keyword>
<evidence type="ECO:0000313" key="9">
    <source>
        <dbReference type="Proteomes" id="UP001576726"/>
    </source>
</evidence>
<proteinExistence type="inferred from homology"/>
<comment type="similarity">
    <text evidence="3">Belongs to the methyl-accepting chemotaxis (MCP) protein family.</text>
</comment>
<dbReference type="PROSITE" id="PS50111">
    <property type="entry name" value="CHEMOTAXIS_TRANSDUC_2"/>
    <property type="match status" value="1"/>
</dbReference>
<reference evidence="8 9" key="1">
    <citation type="submission" date="2024-09" db="EMBL/GenBank/DDBJ databases">
        <authorList>
            <person name="Zhang Y."/>
        </authorList>
    </citation>
    <scope>NUCLEOTIDE SEQUENCE [LARGE SCALE GENOMIC DNA]</scope>
    <source>
        <strain evidence="8 9">SH314</strain>
    </source>
</reference>
<keyword evidence="6" id="KW-0472">Membrane</keyword>
<dbReference type="PANTHER" id="PTHR43531:SF11">
    <property type="entry name" value="METHYL-ACCEPTING CHEMOTAXIS PROTEIN 3"/>
    <property type="match status" value="1"/>
</dbReference>
<dbReference type="InterPro" id="IPR004089">
    <property type="entry name" value="MCPsignal_dom"/>
</dbReference>
<evidence type="ECO:0000256" key="2">
    <source>
        <dbReference type="ARBA" id="ARBA00023224"/>
    </source>
</evidence>
<feature type="domain" description="Methyl-accepting transducer" evidence="7">
    <location>
        <begin position="312"/>
        <end position="527"/>
    </location>
</feature>